<feature type="chain" id="PRO_5045911040" evidence="1">
    <location>
        <begin position="30"/>
        <end position="849"/>
    </location>
</feature>
<evidence type="ECO:0000313" key="2">
    <source>
        <dbReference type="EMBL" id="GAA3634495.1"/>
    </source>
</evidence>
<dbReference type="EMBL" id="BAABAB010000036">
    <property type="protein sequence ID" value="GAA3634495.1"/>
    <property type="molecule type" value="Genomic_DNA"/>
</dbReference>
<sequence>MALSRGFRCTLALAAAGLTAMVLTSPAGAVGPGKKLHPLSLLTTGTHATIRAQEQDSDEAESIQQRAEFEQSIAAAPAETAPTAGLMAATQTANSLAVSGGTWRPVTNKPFLNDPIARGANYGEGYGLITGRMTSFTSAGRYVYAGSASGGVWRSSDNGAHWRTVNRGLPRLAVGALATNSRDGSVWVGTGEANNASENQYGTGIYRLARGSDHWARVGGTELYGAGVHRIAWIRGYVYAATSHGLYRRSVSSARTSGWRPVLQPAGPQLYPPSSDVTDIIAVPGSRGRQVLAVVGWSGYSDPPQTQYNGFYVGTGGRGSFNKIVLSGDLDSAAQGRTTFSSSHGWLYAVVSDTETGDLRGEGAFVSRSGRPGGPWVRIADVDKLAASGSALGDSTSSYYPGVQADYNQYILADPGNRRHVYLLLEEVFESTDGGATWLAVAPYWNTAILSCNPTGDRPYACPPTTHSDQHAAMIRHGQFWTGNDGGVWRRPLSWHQRGRWTDLNATLYTLQNYSVAVGKVGRGLAYWAGVQDSGEPYTRTDMSQVEQAFTGDGGDTIVDPNDGNKAVEEYVFLDMFLTTDGAVNTLTEISPSCFSQGTPIANCDPSPRFIAPIEQDVINPNHWVAGGRYVWDDTKSWATVCGPSHCDWQQAYDTGQGHSITGLAANGNVTYAAWCGPCNPGDANPFVRGMATNYGGTWHQLSLSQLPNRYITSIAVDPANAAHVYASVGSYSRRWIPDAGVGHVFESVNGGASWTDISGQLPDAPVYKVVLHGSDLVVGTEVGVFVGHRSSVLAAAVTTSSATARPRWQRLGKGLPKVTVWDLAVGPNGQIEAGTHGRGTWELARTSR</sequence>
<proteinExistence type="predicted"/>
<dbReference type="InterPro" id="IPR015943">
    <property type="entry name" value="WD40/YVTN_repeat-like_dom_sf"/>
</dbReference>
<gene>
    <name evidence="2" type="ORF">GCM10022236_41330</name>
</gene>
<evidence type="ECO:0000256" key="1">
    <source>
        <dbReference type="SAM" id="SignalP"/>
    </source>
</evidence>
<evidence type="ECO:0000313" key="3">
    <source>
        <dbReference type="Proteomes" id="UP001501490"/>
    </source>
</evidence>
<dbReference type="SUPFAM" id="SSF50939">
    <property type="entry name" value="Sialidases"/>
    <property type="match status" value="1"/>
</dbReference>
<reference evidence="3" key="1">
    <citation type="journal article" date="2019" name="Int. J. Syst. Evol. Microbiol.">
        <title>The Global Catalogue of Microorganisms (GCM) 10K type strain sequencing project: providing services to taxonomists for standard genome sequencing and annotation.</title>
        <authorList>
            <consortium name="The Broad Institute Genomics Platform"/>
            <consortium name="The Broad Institute Genome Sequencing Center for Infectious Disease"/>
            <person name="Wu L."/>
            <person name="Ma J."/>
        </authorList>
    </citation>
    <scope>NUCLEOTIDE SEQUENCE [LARGE SCALE GENOMIC DNA]</scope>
    <source>
        <strain evidence="3">JCM 16929</strain>
    </source>
</reference>
<dbReference type="InterPro" id="IPR036278">
    <property type="entry name" value="Sialidase_sf"/>
</dbReference>
<dbReference type="SUPFAM" id="SSF110296">
    <property type="entry name" value="Oligoxyloglucan reducing end-specific cellobiohydrolase"/>
    <property type="match status" value="1"/>
</dbReference>
<keyword evidence="1" id="KW-0732">Signal</keyword>
<protein>
    <submittedName>
        <fullName evidence="2">Exo-alpha-sialidase</fullName>
    </submittedName>
</protein>
<dbReference type="Gene3D" id="2.130.10.10">
    <property type="entry name" value="YVTN repeat-like/Quinoprotein amine dehydrogenase"/>
    <property type="match status" value="2"/>
</dbReference>
<comment type="caution">
    <text evidence="2">The sequence shown here is derived from an EMBL/GenBank/DDBJ whole genome shotgun (WGS) entry which is preliminary data.</text>
</comment>
<name>A0ABP7AL24_9ACTN</name>
<accession>A0ABP7AL24</accession>
<dbReference type="Proteomes" id="UP001501490">
    <property type="component" value="Unassembled WGS sequence"/>
</dbReference>
<feature type="signal peptide" evidence="1">
    <location>
        <begin position="1"/>
        <end position="29"/>
    </location>
</feature>
<keyword evidence="3" id="KW-1185">Reference proteome</keyword>
<organism evidence="2 3">
    <name type="scientific">Microlunatus ginsengisoli</name>
    <dbReference type="NCBI Taxonomy" id="363863"/>
    <lineage>
        <taxon>Bacteria</taxon>
        <taxon>Bacillati</taxon>
        <taxon>Actinomycetota</taxon>
        <taxon>Actinomycetes</taxon>
        <taxon>Propionibacteriales</taxon>
        <taxon>Propionibacteriaceae</taxon>
        <taxon>Microlunatus</taxon>
    </lineage>
</organism>